<dbReference type="InterPro" id="IPR003736">
    <property type="entry name" value="PAAI_dom"/>
</dbReference>
<dbReference type="GO" id="GO:0047617">
    <property type="term" value="F:fatty acyl-CoA hydrolase activity"/>
    <property type="evidence" value="ECO:0007669"/>
    <property type="project" value="InterPro"/>
</dbReference>
<dbReference type="CDD" id="cd03443">
    <property type="entry name" value="PaaI_thioesterase"/>
    <property type="match status" value="1"/>
</dbReference>
<dbReference type="InterPro" id="IPR006683">
    <property type="entry name" value="Thioestr_dom"/>
</dbReference>
<comment type="similarity">
    <text evidence="1">Belongs to the thioesterase PaaI family.</text>
</comment>
<dbReference type="NCBIfam" id="TIGR00369">
    <property type="entry name" value="unchar_dom_1"/>
    <property type="match status" value="1"/>
</dbReference>
<feature type="domain" description="Thioesterase" evidence="3">
    <location>
        <begin position="63"/>
        <end position="136"/>
    </location>
</feature>
<dbReference type="SUPFAM" id="SSF54637">
    <property type="entry name" value="Thioesterase/thiol ester dehydrase-isomerase"/>
    <property type="match status" value="1"/>
</dbReference>
<gene>
    <name evidence="4" type="ORF">SAMN05216551_11761</name>
</gene>
<reference evidence="5" key="1">
    <citation type="submission" date="2016-09" db="EMBL/GenBank/DDBJ databases">
        <authorList>
            <person name="Varghese N."/>
            <person name="Submissions S."/>
        </authorList>
    </citation>
    <scope>NUCLEOTIDE SEQUENCE [LARGE SCALE GENOMIC DNA]</scope>
    <source>
        <strain evidence="5">JS23</strain>
    </source>
</reference>
<evidence type="ECO:0000256" key="1">
    <source>
        <dbReference type="ARBA" id="ARBA00008324"/>
    </source>
</evidence>
<dbReference type="Pfam" id="PF03061">
    <property type="entry name" value="4HBT"/>
    <property type="match status" value="1"/>
</dbReference>
<name>A0A1H2PVV8_9BURK</name>
<dbReference type="AlphaFoldDB" id="A0A1H2PVV8"/>
<dbReference type="Proteomes" id="UP000243719">
    <property type="component" value="Unassembled WGS sequence"/>
</dbReference>
<dbReference type="PANTHER" id="PTHR21660">
    <property type="entry name" value="THIOESTERASE SUPERFAMILY MEMBER-RELATED"/>
    <property type="match status" value="1"/>
</dbReference>
<evidence type="ECO:0000313" key="4">
    <source>
        <dbReference type="EMBL" id="SDV51458.1"/>
    </source>
</evidence>
<dbReference type="PANTHER" id="PTHR21660:SF1">
    <property type="entry name" value="ACYL-COENZYME A THIOESTERASE 13"/>
    <property type="match status" value="1"/>
</dbReference>
<organism evidence="4 5">
    <name type="scientific">Chitinasiproducens palmae</name>
    <dbReference type="NCBI Taxonomy" id="1770053"/>
    <lineage>
        <taxon>Bacteria</taxon>
        <taxon>Pseudomonadati</taxon>
        <taxon>Pseudomonadota</taxon>
        <taxon>Betaproteobacteria</taxon>
        <taxon>Burkholderiales</taxon>
        <taxon>Burkholderiaceae</taxon>
        <taxon>Chitinasiproducens</taxon>
    </lineage>
</organism>
<sequence>MSTTPTDPTAQRAADAADLTAFLATIPFLRTLGVEFDGIDGIDGVEVRLAVAIGDHLRNGWQIAHGGVVMALADASLAAAARMVGGGRGLVTIEMKVSFMQPGHERLVATGRVLHRSSTMAFCEGEIHDADGQLVAKALGTFKYLRALPVGRRVARDRALHAAPGAAPGD</sequence>
<dbReference type="EMBL" id="FNLO01000017">
    <property type="protein sequence ID" value="SDV51458.1"/>
    <property type="molecule type" value="Genomic_DNA"/>
</dbReference>
<keyword evidence="5" id="KW-1185">Reference proteome</keyword>
<evidence type="ECO:0000313" key="5">
    <source>
        <dbReference type="Proteomes" id="UP000243719"/>
    </source>
</evidence>
<accession>A0A1H2PVV8</accession>
<protein>
    <submittedName>
        <fullName evidence="4">Uncharacterized domain 1-containing protein</fullName>
    </submittedName>
</protein>
<dbReference type="InterPro" id="IPR039298">
    <property type="entry name" value="ACOT13"/>
</dbReference>
<dbReference type="InterPro" id="IPR029069">
    <property type="entry name" value="HotDog_dom_sf"/>
</dbReference>
<dbReference type="STRING" id="1770053.SAMN05216551_11761"/>
<dbReference type="Gene3D" id="3.10.129.10">
    <property type="entry name" value="Hotdog Thioesterase"/>
    <property type="match status" value="1"/>
</dbReference>
<evidence type="ECO:0000256" key="2">
    <source>
        <dbReference type="ARBA" id="ARBA00022801"/>
    </source>
</evidence>
<keyword evidence="2" id="KW-0378">Hydrolase</keyword>
<proteinExistence type="inferred from homology"/>
<evidence type="ECO:0000259" key="3">
    <source>
        <dbReference type="Pfam" id="PF03061"/>
    </source>
</evidence>